<dbReference type="Pfam" id="PF01597">
    <property type="entry name" value="GCV_H"/>
    <property type="match status" value="1"/>
</dbReference>
<dbReference type="RefSeq" id="WP_092229617.1">
    <property type="nucleotide sequence ID" value="NZ_FNLL01000001.1"/>
</dbReference>
<proteinExistence type="predicted"/>
<dbReference type="GO" id="GO:0009249">
    <property type="term" value="P:protein lipoylation"/>
    <property type="evidence" value="ECO:0007669"/>
    <property type="project" value="TreeGrafter"/>
</dbReference>
<evidence type="ECO:0000256" key="2">
    <source>
        <dbReference type="SAM" id="MobiDB-lite"/>
    </source>
</evidence>
<dbReference type="InterPro" id="IPR002930">
    <property type="entry name" value="GCV_H"/>
</dbReference>
<accession>A0A1H2DNF2</accession>
<dbReference type="GO" id="GO:0019464">
    <property type="term" value="P:glycine decarboxylation via glycine cleavage system"/>
    <property type="evidence" value="ECO:0007669"/>
    <property type="project" value="InterPro"/>
</dbReference>
<name>A0A1H2DNF2_9BACT</name>
<dbReference type="EMBL" id="FNLL01000001">
    <property type="protein sequence ID" value="SDT84432.1"/>
    <property type="molecule type" value="Genomic_DNA"/>
</dbReference>
<evidence type="ECO:0000256" key="1">
    <source>
        <dbReference type="ARBA" id="ARBA00022823"/>
    </source>
</evidence>
<dbReference type="SUPFAM" id="SSF51230">
    <property type="entry name" value="Single hybrid motif"/>
    <property type="match status" value="1"/>
</dbReference>
<dbReference type="Proteomes" id="UP000199608">
    <property type="component" value="Unassembled WGS sequence"/>
</dbReference>
<gene>
    <name evidence="3" type="ORF">SAMN04487931_101241</name>
</gene>
<reference evidence="4" key="1">
    <citation type="submission" date="2016-10" db="EMBL/GenBank/DDBJ databases">
        <authorList>
            <person name="Varghese N."/>
            <person name="Submissions S."/>
        </authorList>
    </citation>
    <scope>NUCLEOTIDE SEQUENCE [LARGE SCALE GENOMIC DNA]</scope>
    <source>
        <strain evidence="4">DSM 3384</strain>
    </source>
</reference>
<dbReference type="InterPro" id="IPR011053">
    <property type="entry name" value="Single_hybrid_motif"/>
</dbReference>
<dbReference type="CDD" id="cd06848">
    <property type="entry name" value="GCS_H"/>
    <property type="match status" value="1"/>
</dbReference>
<dbReference type="Gene3D" id="2.40.50.100">
    <property type="match status" value="1"/>
</dbReference>
<dbReference type="PANTHER" id="PTHR11715">
    <property type="entry name" value="GLYCINE CLEAVAGE SYSTEM H PROTEIN"/>
    <property type="match status" value="1"/>
</dbReference>
<dbReference type="GO" id="GO:0005960">
    <property type="term" value="C:glycine cleavage complex"/>
    <property type="evidence" value="ECO:0007669"/>
    <property type="project" value="InterPro"/>
</dbReference>
<dbReference type="InterPro" id="IPR033753">
    <property type="entry name" value="GCV_H/Fam206"/>
</dbReference>
<evidence type="ECO:0000313" key="3">
    <source>
        <dbReference type="EMBL" id="SDT84432.1"/>
    </source>
</evidence>
<keyword evidence="4" id="KW-1185">Reference proteome</keyword>
<dbReference type="GO" id="GO:0005737">
    <property type="term" value="C:cytoplasm"/>
    <property type="evidence" value="ECO:0007669"/>
    <property type="project" value="TreeGrafter"/>
</dbReference>
<keyword evidence="1" id="KW-0450">Lipoyl</keyword>
<evidence type="ECO:0000313" key="4">
    <source>
        <dbReference type="Proteomes" id="UP000199608"/>
    </source>
</evidence>
<feature type="region of interest" description="Disordered" evidence="2">
    <location>
        <begin position="1"/>
        <end position="20"/>
    </location>
</feature>
<dbReference type="PANTHER" id="PTHR11715:SF3">
    <property type="entry name" value="GLYCINE CLEAVAGE SYSTEM H PROTEIN-RELATED"/>
    <property type="match status" value="1"/>
</dbReference>
<protein>
    <submittedName>
        <fullName evidence="3">Glycine cleavage system H protein (Lipoate-binding)</fullName>
    </submittedName>
</protein>
<sequence length="313" mass="35192">MNETLKTQSKKQPYSRPQTLWQSGKNKIQRPCIWMQAGVGSKKGCNHYHDCTTCKYDAAMTKLAAAGKHISWQDAMRKKDSRDRTCRHTLTQRADHRICPMNYNCSRCDFDQLFEDSLSPNTGHAMVKMTDIKGFKLPNGYYFHSGHTWACIDSGGIIRIGMDDFAFKVLGNPDNFDLPLTGQELNQNKPGWGIKRNRNLADILSPVNGVITKVNPSVKTTPNLSGKLPYQDGWLFTVHNSDIKRAVKHLMADEDSVEWLNREITTLEDMIEDVAGPLAADGGVLTHDIYGNLPGLGWGNLTRTFLKTGSRFK</sequence>
<dbReference type="AlphaFoldDB" id="A0A1H2DNF2"/>
<organism evidence="3 4">
    <name type="scientific">Desulfobacula phenolica</name>
    <dbReference type="NCBI Taxonomy" id="90732"/>
    <lineage>
        <taxon>Bacteria</taxon>
        <taxon>Pseudomonadati</taxon>
        <taxon>Thermodesulfobacteriota</taxon>
        <taxon>Desulfobacteria</taxon>
        <taxon>Desulfobacterales</taxon>
        <taxon>Desulfobacteraceae</taxon>
        <taxon>Desulfobacula</taxon>
    </lineage>
</organism>